<dbReference type="InterPro" id="IPR014756">
    <property type="entry name" value="Ig_E-set"/>
</dbReference>
<protein>
    <recommendedName>
        <fullName evidence="4">CopC domain-containing protein</fullName>
    </recommendedName>
</protein>
<keyword evidence="1 3" id="KW-0732">Signal</keyword>
<dbReference type="OrthoDB" id="5568545at2"/>
<dbReference type="EMBL" id="FNVQ01000001">
    <property type="protein sequence ID" value="SEF96226.1"/>
    <property type="molecule type" value="Genomic_DNA"/>
</dbReference>
<dbReference type="GO" id="GO:0042597">
    <property type="term" value="C:periplasmic space"/>
    <property type="evidence" value="ECO:0007669"/>
    <property type="project" value="InterPro"/>
</dbReference>
<dbReference type="SUPFAM" id="SSF81296">
    <property type="entry name" value="E set domains"/>
    <property type="match status" value="1"/>
</dbReference>
<evidence type="ECO:0000313" key="6">
    <source>
        <dbReference type="Proteomes" id="UP000236745"/>
    </source>
</evidence>
<feature type="domain" description="CopC" evidence="4">
    <location>
        <begin position="22"/>
        <end position="112"/>
    </location>
</feature>
<reference evidence="5 6" key="1">
    <citation type="submission" date="2016-10" db="EMBL/GenBank/DDBJ databases">
        <authorList>
            <person name="de Groot N.N."/>
        </authorList>
    </citation>
    <scope>NUCLEOTIDE SEQUENCE [LARGE SCALE GENOMIC DNA]</scope>
    <source>
        <strain evidence="5 6">DSM 22012</strain>
    </source>
</reference>
<dbReference type="AlphaFoldDB" id="A0A1H5WAC8"/>
<accession>A0A1H5WAC8</accession>
<evidence type="ECO:0000256" key="2">
    <source>
        <dbReference type="ARBA" id="ARBA00023008"/>
    </source>
</evidence>
<proteinExistence type="predicted"/>
<evidence type="ECO:0000313" key="5">
    <source>
        <dbReference type="EMBL" id="SEF96226.1"/>
    </source>
</evidence>
<dbReference type="Pfam" id="PF04234">
    <property type="entry name" value="CopC"/>
    <property type="match status" value="1"/>
</dbReference>
<gene>
    <name evidence="5" type="ORF">SAMN05444390_101980</name>
</gene>
<name>A0A1H5WAC8_9GAMM</name>
<dbReference type="InterPro" id="IPR014755">
    <property type="entry name" value="Cu-Rt/internalin_Ig-like"/>
</dbReference>
<feature type="signal peptide" evidence="3">
    <location>
        <begin position="1"/>
        <end position="21"/>
    </location>
</feature>
<dbReference type="GO" id="GO:0005507">
    <property type="term" value="F:copper ion binding"/>
    <property type="evidence" value="ECO:0007669"/>
    <property type="project" value="InterPro"/>
</dbReference>
<organism evidence="5 6">
    <name type="scientific">Marinobacterium lutimaris</name>
    <dbReference type="NCBI Taxonomy" id="568106"/>
    <lineage>
        <taxon>Bacteria</taxon>
        <taxon>Pseudomonadati</taxon>
        <taxon>Pseudomonadota</taxon>
        <taxon>Gammaproteobacteria</taxon>
        <taxon>Oceanospirillales</taxon>
        <taxon>Oceanospirillaceae</taxon>
        <taxon>Marinobacterium</taxon>
    </lineage>
</organism>
<dbReference type="RefSeq" id="WP_104001923.1">
    <property type="nucleotide sequence ID" value="NZ_FNVQ01000001.1"/>
</dbReference>
<evidence type="ECO:0000256" key="3">
    <source>
        <dbReference type="SAM" id="SignalP"/>
    </source>
</evidence>
<sequence>MKTLKSIIAAGLIALSAPAIAHTDMMESHPMDGAMMMEPVKNVEMTFGMDVRLVNVRVIDSSNKPVSIGFSPMTEPAKNFSVPMPMLKPDTYKVDWTAMGEDGHKMTGSFQFMQH</sequence>
<dbReference type="Proteomes" id="UP000236745">
    <property type="component" value="Unassembled WGS sequence"/>
</dbReference>
<keyword evidence="6" id="KW-1185">Reference proteome</keyword>
<feature type="chain" id="PRO_5009288066" description="CopC domain-containing protein" evidence="3">
    <location>
        <begin position="22"/>
        <end position="115"/>
    </location>
</feature>
<keyword evidence="2" id="KW-0186">Copper</keyword>
<dbReference type="Gene3D" id="2.60.40.1220">
    <property type="match status" value="1"/>
</dbReference>
<dbReference type="GO" id="GO:0046688">
    <property type="term" value="P:response to copper ion"/>
    <property type="evidence" value="ECO:0007669"/>
    <property type="project" value="InterPro"/>
</dbReference>
<evidence type="ECO:0000259" key="4">
    <source>
        <dbReference type="Pfam" id="PF04234"/>
    </source>
</evidence>
<evidence type="ECO:0000256" key="1">
    <source>
        <dbReference type="ARBA" id="ARBA00022729"/>
    </source>
</evidence>
<dbReference type="InterPro" id="IPR007348">
    <property type="entry name" value="CopC_dom"/>
</dbReference>